<keyword evidence="6 9" id="KW-1133">Transmembrane helix</keyword>
<evidence type="ECO:0000313" key="11">
    <source>
        <dbReference type="Proteomes" id="UP000735302"/>
    </source>
</evidence>
<dbReference type="GO" id="GO:0016020">
    <property type="term" value="C:membrane"/>
    <property type="evidence" value="ECO:0007669"/>
    <property type="project" value="UniProtKB-SubCell"/>
</dbReference>
<proteinExistence type="inferred from homology"/>
<evidence type="ECO:0000256" key="3">
    <source>
        <dbReference type="ARBA" id="ARBA00022676"/>
    </source>
</evidence>
<evidence type="ECO:0000256" key="8">
    <source>
        <dbReference type="SAM" id="MobiDB-lite"/>
    </source>
</evidence>
<evidence type="ECO:0000256" key="4">
    <source>
        <dbReference type="ARBA" id="ARBA00022679"/>
    </source>
</evidence>
<evidence type="ECO:0000256" key="1">
    <source>
        <dbReference type="ARBA" id="ARBA00004167"/>
    </source>
</evidence>
<keyword evidence="3" id="KW-0328">Glycosyltransferase</keyword>
<dbReference type="EMBL" id="BLXT01006003">
    <property type="protein sequence ID" value="GFO28128.1"/>
    <property type="molecule type" value="Genomic_DNA"/>
</dbReference>
<feature type="region of interest" description="Disordered" evidence="8">
    <location>
        <begin position="100"/>
        <end position="151"/>
    </location>
</feature>
<feature type="compositionally biased region" description="Basic and acidic residues" evidence="8">
    <location>
        <begin position="139"/>
        <end position="151"/>
    </location>
</feature>
<accession>A0AAV4C9D4</accession>
<feature type="transmembrane region" description="Helical" evidence="9">
    <location>
        <begin position="12"/>
        <end position="32"/>
    </location>
</feature>
<evidence type="ECO:0000256" key="2">
    <source>
        <dbReference type="ARBA" id="ARBA00007647"/>
    </source>
</evidence>
<dbReference type="PANTHER" id="PTHR21461:SF87">
    <property type="entry name" value="GH12965P"/>
    <property type="match status" value="1"/>
</dbReference>
<dbReference type="AlphaFoldDB" id="A0AAV4C9D4"/>
<name>A0AAV4C9D4_9GAST</name>
<dbReference type="InterPro" id="IPR008166">
    <property type="entry name" value="Glyco_transf_92"/>
</dbReference>
<evidence type="ECO:0000256" key="5">
    <source>
        <dbReference type="ARBA" id="ARBA00022692"/>
    </source>
</evidence>
<dbReference type="PANTHER" id="PTHR21461">
    <property type="entry name" value="GLYCOSYLTRANSFERASE FAMILY 92 PROTEIN"/>
    <property type="match status" value="1"/>
</dbReference>
<evidence type="ECO:0000256" key="7">
    <source>
        <dbReference type="ARBA" id="ARBA00023136"/>
    </source>
</evidence>
<comment type="caution">
    <text evidence="10">The sequence shown here is derived from an EMBL/GenBank/DDBJ whole genome shotgun (WGS) entry which is preliminary data.</text>
</comment>
<sequence>MVNQRWKSLRRTAARLLFILAVSYTLCLLSLIRLESQQDTYHTMHAIPHKLGRGEGDIAKGYLKTTDGTYRNSPTLEKIDSNKHGAFKTVLLRRLKENVNDGVESTTEKERSVSSPDVSTHYSNAKSFPAHPGAPPSEQGRENDRDQDSQKSQHVYIGNGHLSPKDASPASIDMAINSWNHSRASQTVVDFISIGRDFFVYGAYLDDRFLPNIYVRLLMLRPVKEMLNPNSDAEYLRSNQQQPQTDEVSSTIWCYFPLVLDHRRSDYNYTTLHKMNRKKATTVKVRALPYEMCENHSKNFGGWIYSCLVPVDSPTFPSKVAISHAEPGGEKDSVTLTDLPVSLLTSDLRTVAKSAVGESKGPKQKKEMQEFKKIEDNFKRNAVSHEQKQLVLKTKSNFTNKPLLHLTNYTNLPSENINIFPSFHTKVESRMPANKVKQRSFQKHIGVCVPPLYGQVSLHKLINFIEMSNIMGADQVFLYSHDIPENILTYLGNYTGSKPGILTVVRWDLPIVPKLFQDTRASSSASPPEAQAAFTNQIVWNRGQLLAVQHCLYSNMADFEWLLFMDIDEMLVPRQARTWPELIQQTLSAASRGTADPQKISGVSFQSAFFQQDFRNHVTNSIDYFQYLHRTLQTSSLRSKMLVRPRKVFELGIHHLSKPVLDTETENDENSFVFNASPSLALVHHYRKCVSDPETELTDTHSRKEEVRGSVWTSSGWKPLRSGSDDSVDRGDFDQGGKLNFECNVLIRDETMLKYETALTLVSRNVTKSAVQFFIDES</sequence>
<dbReference type="GO" id="GO:0016757">
    <property type="term" value="F:glycosyltransferase activity"/>
    <property type="evidence" value="ECO:0007669"/>
    <property type="project" value="UniProtKB-KW"/>
</dbReference>
<keyword evidence="11" id="KW-1185">Reference proteome</keyword>
<feature type="compositionally biased region" description="Polar residues" evidence="8">
    <location>
        <begin position="113"/>
        <end position="126"/>
    </location>
</feature>
<protein>
    <submittedName>
        <fullName evidence="10">Upf0392 protein f13g3.3</fullName>
    </submittedName>
</protein>
<reference evidence="10 11" key="1">
    <citation type="journal article" date="2021" name="Elife">
        <title>Chloroplast acquisition without the gene transfer in kleptoplastic sea slugs, Plakobranchus ocellatus.</title>
        <authorList>
            <person name="Maeda T."/>
            <person name="Takahashi S."/>
            <person name="Yoshida T."/>
            <person name="Shimamura S."/>
            <person name="Takaki Y."/>
            <person name="Nagai Y."/>
            <person name="Toyoda A."/>
            <person name="Suzuki Y."/>
            <person name="Arimoto A."/>
            <person name="Ishii H."/>
            <person name="Satoh N."/>
            <person name="Nishiyama T."/>
            <person name="Hasebe M."/>
            <person name="Maruyama T."/>
            <person name="Minagawa J."/>
            <person name="Obokata J."/>
            <person name="Shigenobu S."/>
        </authorList>
    </citation>
    <scope>NUCLEOTIDE SEQUENCE [LARGE SCALE GENOMIC DNA]</scope>
</reference>
<keyword evidence="5 9" id="KW-0812">Transmembrane</keyword>
<evidence type="ECO:0000313" key="10">
    <source>
        <dbReference type="EMBL" id="GFO28128.1"/>
    </source>
</evidence>
<dbReference type="Pfam" id="PF01697">
    <property type="entry name" value="Glyco_transf_92"/>
    <property type="match status" value="1"/>
</dbReference>
<keyword evidence="4" id="KW-0808">Transferase</keyword>
<evidence type="ECO:0000256" key="9">
    <source>
        <dbReference type="SAM" id="Phobius"/>
    </source>
</evidence>
<comment type="similarity">
    <text evidence="2">Belongs to the glycosyltransferase 92 family.</text>
</comment>
<comment type="subcellular location">
    <subcellularLocation>
        <location evidence="1">Membrane</location>
        <topology evidence="1">Single-pass membrane protein</topology>
    </subcellularLocation>
</comment>
<organism evidence="10 11">
    <name type="scientific">Plakobranchus ocellatus</name>
    <dbReference type="NCBI Taxonomy" id="259542"/>
    <lineage>
        <taxon>Eukaryota</taxon>
        <taxon>Metazoa</taxon>
        <taxon>Spiralia</taxon>
        <taxon>Lophotrochozoa</taxon>
        <taxon>Mollusca</taxon>
        <taxon>Gastropoda</taxon>
        <taxon>Heterobranchia</taxon>
        <taxon>Euthyneura</taxon>
        <taxon>Panpulmonata</taxon>
        <taxon>Sacoglossa</taxon>
        <taxon>Placobranchoidea</taxon>
        <taxon>Plakobranchidae</taxon>
        <taxon>Plakobranchus</taxon>
    </lineage>
</organism>
<dbReference type="Proteomes" id="UP000735302">
    <property type="component" value="Unassembled WGS sequence"/>
</dbReference>
<dbReference type="GO" id="GO:0005737">
    <property type="term" value="C:cytoplasm"/>
    <property type="evidence" value="ECO:0007669"/>
    <property type="project" value="TreeGrafter"/>
</dbReference>
<evidence type="ECO:0000256" key="6">
    <source>
        <dbReference type="ARBA" id="ARBA00022989"/>
    </source>
</evidence>
<keyword evidence="7 9" id="KW-0472">Membrane</keyword>
<gene>
    <name evidence="10" type="ORF">PoB_005463300</name>
</gene>